<sequence>MAPTLSLRSRRGDSRAAVSWPLLLLLVCFLFVVSSPAAAGEEGKVTCAFCQERGYPYLCQATMASGICFRNSGEMKCKENKCTCCRLVDAAGCTFCSMEAEWDEFDDSEEDL</sequence>
<reference evidence="2 3" key="1">
    <citation type="submission" date="2021-03" db="EMBL/GenBank/DDBJ databases">
        <title>Leishmania (Mundinia) martiniquensis Genome sequencing and assembly.</title>
        <authorList>
            <person name="Almutairi H."/>
            <person name="Gatherer D."/>
        </authorList>
    </citation>
    <scope>NUCLEOTIDE SEQUENCE [LARGE SCALE GENOMIC DNA]</scope>
    <source>
        <strain evidence="2">LSCM1</strain>
    </source>
</reference>
<gene>
    <name evidence="2" type="ORF">LSCM1_00292</name>
</gene>
<evidence type="ECO:0000313" key="3">
    <source>
        <dbReference type="Proteomes" id="UP000673552"/>
    </source>
</evidence>
<evidence type="ECO:0000256" key="1">
    <source>
        <dbReference type="SAM" id="SignalP"/>
    </source>
</evidence>
<organism evidence="2 3">
    <name type="scientific">Leishmania martiniquensis</name>
    <dbReference type="NCBI Taxonomy" id="1580590"/>
    <lineage>
        <taxon>Eukaryota</taxon>
        <taxon>Discoba</taxon>
        <taxon>Euglenozoa</taxon>
        <taxon>Kinetoplastea</taxon>
        <taxon>Metakinetoplastina</taxon>
        <taxon>Trypanosomatida</taxon>
        <taxon>Trypanosomatidae</taxon>
        <taxon>Leishmaniinae</taxon>
        <taxon>Leishmania</taxon>
    </lineage>
</organism>
<protein>
    <submittedName>
        <fullName evidence="2">Uncharacterized protein</fullName>
    </submittedName>
</protein>
<dbReference type="KEGG" id="lmat:92510456"/>
<dbReference type="RefSeq" id="XP_067174049.1">
    <property type="nucleotide sequence ID" value="XM_067317944.1"/>
</dbReference>
<dbReference type="GeneID" id="92510456"/>
<dbReference type="EMBL" id="JAFEUZ010000036">
    <property type="protein sequence ID" value="KAG5464112.1"/>
    <property type="molecule type" value="Genomic_DNA"/>
</dbReference>
<keyword evidence="3" id="KW-1185">Reference proteome</keyword>
<feature type="chain" id="PRO_5032979231" evidence="1">
    <location>
        <begin position="40"/>
        <end position="112"/>
    </location>
</feature>
<evidence type="ECO:0000313" key="2">
    <source>
        <dbReference type="EMBL" id="KAG5464112.1"/>
    </source>
</evidence>
<comment type="caution">
    <text evidence="2">The sequence shown here is derived from an EMBL/GenBank/DDBJ whole genome shotgun (WGS) entry which is preliminary data.</text>
</comment>
<dbReference type="OrthoDB" id="257199at2759"/>
<keyword evidence="1" id="KW-0732">Signal</keyword>
<proteinExistence type="predicted"/>
<dbReference type="AlphaFoldDB" id="A0A836FK94"/>
<name>A0A836FK94_9TRYP</name>
<dbReference type="Proteomes" id="UP000673552">
    <property type="component" value="Chromosome 36"/>
</dbReference>
<accession>A0A836FK94</accession>
<feature type="signal peptide" evidence="1">
    <location>
        <begin position="1"/>
        <end position="39"/>
    </location>
</feature>